<protein>
    <recommendedName>
        <fullName evidence="7">RING-type domain-containing protein</fullName>
    </recommendedName>
</protein>
<dbReference type="SMART" id="SM00184">
    <property type="entry name" value="RING"/>
    <property type="match status" value="1"/>
</dbReference>
<dbReference type="PROSITE" id="PS50089">
    <property type="entry name" value="ZF_RING_2"/>
    <property type="match status" value="1"/>
</dbReference>
<feature type="region of interest" description="Disordered" evidence="6">
    <location>
        <begin position="1"/>
        <end position="54"/>
    </location>
</feature>
<dbReference type="InterPro" id="IPR001841">
    <property type="entry name" value="Znf_RING"/>
</dbReference>
<evidence type="ECO:0000256" key="2">
    <source>
        <dbReference type="ARBA" id="ARBA00022771"/>
    </source>
</evidence>
<dbReference type="Gene3D" id="3.30.40.10">
    <property type="entry name" value="Zinc/RING finger domain, C3HC4 (zinc finger)"/>
    <property type="match status" value="1"/>
</dbReference>
<feature type="coiled-coil region" evidence="5">
    <location>
        <begin position="58"/>
        <end position="99"/>
    </location>
</feature>
<dbReference type="OrthoDB" id="6105938at2759"/>
<proteinExistence type="predicted"/>
<dbReference type="InterPro" id="IPR013083">
    <property type="entry name" value="Znf_RING/FYVE/PHD"/>
</dbReference>
<feature type="compositionally biased region" description="Basic and acidic residues" evidence="6">
    <location>
        <begin position="10"/>
        <end position="27"/>
    </location>
</feature>
<evidence type="ECO:0000256" key="5">
    <source>
        <dbReference type="SAM" id="Coils"/>
    </source>
</evidence>
<dbReference type="SUPFAM" id="SSF57850">
    <property type="entry name" value="RING/U-box"/>
    <property type="match status" value="1"/>
</dbReference>
<keyword evidence="5" id="KW-0175">Coiled coil</keyword>
<keyword evidence="9" id="KW-1185">Reference proteome</keyword>
<evidence type="ECO:0000313" key="8">
    <source>
        <dbReference type="EMBL" id="PPQ63797.1"/>
    </source>
</evidence>
<keyword evidence="3" id="KW-0862">Zinc</keyword>
<dbReference type="STRING" id="181874.A0A409VEM9"/>
<feature type="domain" description="RING-type" evidence="7">
    <location>
        <begin position="121"/>
        <end position="173"/>
    </location>
</feature>
<sequence length="310" mass="35155">ANQSSLFLEGDSKDRPTKQRRSADDGNHQNAKAPNVSSSFHPTTLSGSSAQRLERTKLRDLNRREKDLIRKENALQARVNALEERISSLSRKEEEVTQMMSQVTQREGQNALRLLEEHFMCSLCYDVLAVPHTLNPPSCGHTFCALCILKWFFSRLHRACGGWHESVDCPICRSLLIITPESVPRSHTTFPFVPNRVAASVIDSLLEKLVETPLTFQASIKREEDEDTCASQSKKDNNSECIRKREQSEENGGSSMSDVLAVAGWKEGGHLRAEWLKRDREGKREMAYLVNHWCTMESHDFIFLKQALGV</sequence>
<reference evidence="8 9" key="1">
    <citation type="journal article" date="2018" name="Evol. Lett.">
        <title>Horizontal gene cluster transfer increased hallucinogenic mushroom diversity.</title>
        <authorList>
            <person name="Reynolds H.T."/>
            <person name="Vijayakumar V."/>
            <person name="Gluck-Thaler E."/>
            <person name="Korotkin H.B."/>
            <person name="Matheny P.B."/>
            <person name="Slot J.C."/>
        </authorList>
    </citation>
    <scope>NUCLEOTIDE SEQUENCE [LARGE SCALE GENOMIC DNA]</scope>
    <source>
        <strain evidence="8 9">2629</strain>
    </source>
</reference>
<evidence type="ECO:0000313" key="9">
    <source>
        <dbReference type="Proteomes" id="UP000284842"/>
    </source>
</evidence>
<evidence type="ECO:0000256" key="6">
    <source>
        <dbReference type="SAM" id="MobiDB-lite"/>
    </source>
</evidence>
<keyword evidence="1" id="KW-0479">Metal-binding</keyword>
<dbReference type="AlphaFoldDB" id="A0A409VEM9"/>
<keyword evidence="2 4" id="KW-0863">Zinc-finger</keyword>
<name>A0A409VEM9_9AGAR</name>
<dbReference type="EMBL" id="NHTK01006109">
    <property type="protein sequence ID" value="PPQ63797.1"/>
    <property type="molecule type" value="Genomic_DNA"/>
</dbReference>
<evidence type="ECO:0000259" key="7">
    <source>
        <dbReference type="PROSITE" id="PS50089"/>
    </source>
</evidence>
<evidence type="ECO:0000256" key="1">
    <source>
        <dbReference type="ARBA" id="ARBA00022723"/>
    </source>
</evidence>
<dbReference type="GO" id="GO:0008270">
    <property type="term" value="F:zinc ion binding"/>
    <property type="evidence" value="ECO:0007669"/>
    <property type="project" value="UniProtKB-KW"/>
</dbReference>
<gene>
    <name evidence="8" type="ORF">CVT24_009792</name>
</gene>
<dbReference type="PROSITE" id="PS00518">
    <property type="entry name" value="ZF_RING_1"/>
    <property type="match status" value="1"/>
</dbReference>
<feature type="compositionally biased region" description="Polar residues" evidence="6">
    <location>
        <begin position="28"/>
        <end position="51"/>
    </location>
</feature>
<organism evidence="8 9">
    <name type="scientific">Panaeolus cyanescens</name>
    <dbReference type="NCBI Taxonomy" id="181874"/>
    <lineage>
        <taxon>Eukaryota</taxon>
        <taxon>Fungi</taxon>
        <taxon>Dikarya</taxon>
        <taxon>Basidiomycota</taxon>
        <taxon>Agaricomycotina</taxon>
        <taxon>Agaricomycetes</taxon>
        <taxon>Agaricomycetidae</taxon>
        <taxon>Agaricales</taxon>
        <taxon>Agaricineae</taxon>
        <taxon>Galeropsidaceae</taxon>
        <taxon>Panaeolus</taxon>
    </lineage>
</organism>
<dbReference type="InterPro" id="IPR018957">
    <property type="entry name" value="Znf_C3HC4_RING-type"/>
</dbReference>
<comment type="caution">
    <text evidence="8">The sequence shown here is derived from an EMBL/GenBank/DDBJ whole genome shotgun (WGS) entry which is preliminary data.</text>
</comment>
<accession>A0A409VEM9</accession>
<feature type="non-terminal residue" evidence="8">
    <location>
        <position position="1"/>
    </location>
</feature>
<dbReference type="InterPro" id="IPR017907">
    <property type="entry name" value="Znf_RING_CS"/>
</dbReference>
<dbReference type="Pfam" id="PF00097">
    <property type="entry name" value="zf-C3HC4"/>
    <property type="match status" value="1"/>
</dbReference>
<dbReference type="InParanoid" id="A0A409VEM9"/>
<evidence type="ECO:0000256" key="3">
    <source>
        <dbReference type="ARBA" id="ARBA00022833"/>
    </source>
</evidence>
<dbReference type="Proteomes" id="UP000284842">
    <property type="component" value="Unassembled WGS sequence"/>
</dbReference>
<evidence type="ECO:0000256" key="4">
    <source>
        <dbReference type="PROSITE-ProRule" id="PRU00175"/>
    </source>
</evidence>